<sequence length="267" mass="30632">MKLYVKATSSYRSDLEDIVIKKELKLKYKVDTRRKDDFIYAGLLGALRLRDTIEIHEDDALYLTSGVGNFNIISTVYEDMITKKELMRLFDFINILGNTTSFYVAKTLGIKAKSLFQISDNFTYFHSLINIYASLKGSSNEAILGAIDIKSEDENIIKRLLDVEKDVSCVSSVSYQKLSLERTDALVEIEFDTMFYTLEEVQKIIQKESMKVICSLRCSDLKCDAPIEFFENLGANVVADVVEMQEDTLFIESYDNKYKILKIRALK</sequence>
<proteinExistence type="predicted"/>
<name>A0A1W1C9I9_9ZZZZ</name>
<organism evidence="1">
    <name type="scientific">hydrothermal vent metagenome</name>
    <dbReference type="NCBI Taxonomy" id="652676"/>
    <lineage>
        <taxon>unclassified sequences</taxon>
        <taxon>metagenomes</taxon>
        <taxon>ecological metagenomes</taxon>
    </lineage>
</organism>
<gene>
    <name evidence="1" type="ORF">MNB_SM-4-1788</name>
</gene>
<reference evidence="1" key="1">
    <citation type="submission" date="2016-10" db="EMBL/GenBank/DDBJ databases">
        <authorList>
            <person name="de Groot N.N."/>
        </authorList>
    </citation>
    <scope>NUCLEOTIDE SEQUENCE</scope>
</reference>
<dbReference type="EMBL" id="FPHF01000067">
    <property type="protein sequence ID" value="SFV62530.1"/>
    <property type="molecule type" value="Genomic_DNA"/>
</dbReference>
<accession>A0A1W1C9I9</accession>
<protein>
    <submittedName>
        <fullName evidence="1">Uncharacterized protein</fullName>
    </submittedName>
</protein>
<evidence type="ECO:0000313" key="1">
    <source>
        <dbReference type="EMBL" id="SFV62530.1"/>
    </source>
</evidence>
<dbReference type="AlphaFoldDB" id="A0A1W1C9I9"/>